<sequence>MAPVQRHMWRRMAEAQPHVQLPLYGGALCPGSDEDGQECGMNPCPIDGVWGNWTDWEQCNVTCGGGWQLRTRVCEDPKYGGAPCPGSDEDRQICNDFNCPVDGEWNQWLEWSACSVTCADGTRNRTRVCQQPAYGGMTCPGNDTEVEPCNPRPCPIDGVWAAWQEWGECSTTCSNGTHDRHRDCIEPKYGGAPCPGNDTDTEGCFPRECPVDGVWHSWNPWGQCTVTCGGGEQTRNRSCEDPLYGGRGCVGPYSETQPCNEDNCPEDGFWFPWVSWDTCTATCGGGTQQRSRDCRAGKYGGENCTGDRWQERACNQHPCPNDGIWEDWSEWFSCNVTCGGGSQTRTRVCHPPKYGGRDCQGVDAQWQNCNDNPCPIDGVESPWADWGDCSQWCGDGVQNRSRECIGPFYGGAACAGPLWEQQRCFLKYCPIAGEWNEWQSWGNCSEWCGTGVQIRNRTCHGPLYAGDECAGDSGDVRECFLRHCPIAGVWRPWSGWSNCSEWCGDGLQTRNRTCLGPFYGGDECPGDWDQVRDCFLRHCPIDGVWAAWTEWGVCSEWCNNGTQNRTRQCVGPFYGGLECPGEPEQVQGCFLKHCPIDGVWEVWTAWSECSVTCATGSQYRTRICHGPFYEGLQCEGPPREDQDCFDRFCPVDGVWQPWSEWGACSTSCGDGRHGRNRTCEGPYYGGDECAGDWDQERDCFLIECPIDGVWNAWTEWGECSVTCAAGVHYRSRTCDGPYYAGLECPGAAKDEELCFDRYCPVDGAWMAWSEWGECDVTCGGGIRHRQRVCEEPLYGGKECPGPADSSEICNTNPCPIPGDWMPWTAWSVCSVTCGGGIRQRSRVCDMNSYGNLTAPCLGPSDGNTTCHEYACLPIPKSCTELVDRGLADNSSIIEIQPDSTGTQRPFWVTCDTFKENGTGVTIVRKYIVSWLAYILHLLMTPCGSLRLLYTCMSVILLSLSPIVFFCLRRGNHAHHFLTVASRILLCRTC</sequence>
<feature type="transmembrane region" description="Helical" evidence="5">
    <location>
        <begin position="947"/>
        <end position="967"/>
    </location>
</feature>
<keyword evidence="5" id="KW-0812">Transmembrane</keyword>
<evidence type="ECO:0000256" key="3">
    <source>
        <dbReference type="ARBA" id="ARBA00023157"/>
    </source>
</evidence>
<dbReference type="PANTHER" id="PTHR22906">
    <property type="entry name" value="PROPERDIN"/>
    <property type="match status" value="1"/>
</dbReference>
<reference evidence="6" key="1">
    <citation type="journal article" date="2023" name="Mol. Biol. Evol.">
        <title>Third-Generation Sequencing Reveals the Adaptive Role of the Epigenome in Three Deep-Sea Polychaetes.</title>
        <authorList>
            <person name="Perez M."/>
            <person name="Aroh O."/>
            <person name="Sun Y."/>
            <person name="Lan Y."/>
            <person name="Juniper S.K."/>
            <person name="Young C.R."/>
            <person name="Angers B."/>
            <person name="Qian P.Y."/>
        </authorList>
    </citation>
    <scope>NUCLEOTIDE SEQUENCE</scope>
    <source>
        <strain evidence="6">R07B-5</strain>
    </source>
</reference>
<name>A0AAD9L489_RIDPI</name>
<dbReference type="SMART" id="SM00209">
    <property type="entry name" value="TSP1"/>
    <property type="match status" value="15"/>
</dbReference>
<evidence type="ECO:0000256" key="1">
    <source>
        <dbReference type="ARBA" id="ARBA00022729"/>
    </source>
</evidence>
<dbReference type="Gene3D" id="2.20.100.10">
    <property type="entry name" value="Thrombospondin type-1 (TSP1) repeat"/>
    <property type="match status" value="15"/>
</dbReference>
<keyword evidence="5" id="KW-1133">Transmembrane helix</keyword>
<accession>A0AAD9L489</accession>
<dbReference type="Proteomes" id="UP001209878">
    <property type="component" value="Unassembled WGS sequence"/>
</dbReference>
<keyword evidence="4" id="KW-0325">Glycoprotein</keyword>
<evidence type="ECO:0000256" key="2">
    <source>
        <dbReference type="ARBA" id="ARBA00022737"/>
    </source>
</evidence>
<dbReference type="EMBL" id="JAODUO010000335">
    <property type="protein sequence ID" value="KAK2182806.1"/>
    <property type="molecule type" value="Genomic_DNA"/>
</dbReference>
<organism evidence="6 7">
    <name type="scientific">Ridgeia piscesae</name>
    <name type="common">Tubeworm</name>
    <dbReference type="NCBI Taxonomy" id="27915"/>
    <lineage>
        <taxon>Eukaryota</taxon>
        <taxon>Metazoa</taxon>
        <taxon>Spiralia</taxon>
        <taxon>Lophotrochozoa</taxon>
        <taxon>Annelida</taxon>
        <taxon>Polychaeta</taxon>
        <taxon>Sedentaria</taxon>
        <taxon>Canalipalpata</taxon>
        <taxon>Sabellida</taxon>
        <taxon>Siboglinidae</taxon>
        <taxon>Ridgeia</taxon>
    </lineage>
</organism>
<evidence type="ECO:0008006" key="8">
    <source>
        <dbReference type="Google" id="ProtNLM"/>
    </source>
</evidence>
<evidence type="ECO:0000256" key="5">
    <source>
        <dbReference type="SAM" id="Phobius"/>
    </source>
</evidence>
<comment type="caution">
    <text evidence="6">The sequence shown here is derived from an EMBL/GenBank/DDBJ whole genome shotgun (WGS) entry which is preliminary data.</text>
</comment>
<keyword evidence="1" id="KW-0732">Signal</keyword>
<keyword evidence="3" id="KW-1015">Disulfide bond</keyword>
<evidence type="ECO:0000256" key="4">
    <source>
        <dbReference type="ARBA" id="ARBA00023180"/>
    </source>
</evidence>
<evidence type="ECO:0000313" key="6">
    <source>
        <dbReference type="EMBL" id="KAK2182806.1"/>
    </source>
</evidence>
<dbReference type="PANTHER" id="PTHR22906:SF21">
    <property type="entry name" value="SEMA DOMAIN-CONTAINING PROTEIN"/>
    <property type="match status" value="1"/>
</dbReference>
<keyword evidence="5" id="KW-0472">Membrane</keyword>
<dbReference type="SUPFAM" id="SSF82895">
    <property type="entry name" value="TSP-1 type 1 repeat"/>
    <property type="match status" value="15"/>
</dbReference>
<dbReference type="PRINTS" id="PR01705">
    <property type="entry name" value="TSP1REPEAT"/>
</dbReference>
<dbReference type="FunFam" id="2.20.100.10:FF:000004">
    <property type="entry name" value="Adhesion G protein-coupled receptor B2"/>
    <property type="match status" value="1"/>
</dbReference>
<dbReference type="InterPro" id="IPR036383">
    <property type="entry name" value="TSP1_rpt_sf"/>
</dbReference>
<dbReference type="InterPro" id="IPR052065">
    <property type="entry name" value="Compl_asym_regulator"/>
</dbReference>
<dbReference type="FunFam" id="2.20.100.10:FF:000001">
    <property type="entry name" value="semaphorin-5A isoform X1"/>
    <property type="match status" value="8"/>
</dbReference>
<dbReference type="Pfam" id="PF00090">
    <property type="entry name" value="TSP_1"/>
    <property type="match status" value="15"/>
</dbReference>
<dbReference type="AlphaFoldDB" id="A0AAD9L489"/>
<keyword evidence="7" id="KW-1185">Reference proteome</keyword>
<evidence type="ECO:0000313" key="7">
    <source>
        <dbReference type="Proteomes" id="UP001209878"/>
    </source>
</evidence>
<dbReference type="PROSITE" id="PS50092">
    <property type="entry name" value="TSP1"/>
    <property type="match status" value="15"/>
</dbReference>
<gene>
    <name evidence="6" type="ORF">NP493_335g03052</name>
</gene>
<keyword evidence="2" id="KW-0677">Repeat</keyword>
<dbReference type="InterPro" id="IPR000884">
    <property type="entry name" value="TSP1_rpt"/>
</dbReference>
<proteinExistence type="predicted"/>
<protein>
    <recommendedName>
        <fullName evidence="8">Hemicentin-1</fullName>
    </recommendedName>
</protein>